<sequence length="319" mass="35256">MIEAGNIRVTGSHTEVIKQRRLKNQKYPECMIDRQPAGTVKCGSCNRPRMVDACTGVAEERLGATNGSPLKTLASVPKSIGWISQRVRSQPLSAQFTWKKLSPAQKRLANESAYIVLYHQTPGEAHLTPRAYLEAPLAQSAPAEWFNVKEIAVRIKPTRLDSKRREDCEAEKKREGTNLRTSSNSRPDDGLESRSHPMAEVGARPVSSRRRGVSVLSVQALAPASMLAFVAGSMSPVAIPSRPGHLPLCFCVGECWFGCDCYCKYSVNAKVSVFFLLGYFLLDVTSVRIPSVTLVFPMVFVLFWYRNRNSTNPAVPLLG</sequence>
<keyword evidence="2" id="KW-0812">Transmembrane</keyword>
<dbReference type="EMBL" id="MU151786">
    <property type="protein sequence ID" value="KAF9441789.1"/>
    <property type="molecule type" value="Genomic_DNA"/>
</dbReference>
<reference evidence="3" key="1">
    <citation type="submission" date="2020-11" db="EMBL/GenBank/DDBJ databases">
        <authorList>
            <consortium name="DOE Joint Genome Institute"/>
            <person name="Ahrendt S."/>
            <person name="Riley R."/>
            <person name="Andreopoulos W."/>
            <person name="Labutti K."/>
            <person name="Pangilinan J."/>
            <person name="Ruiz-Duenas F.J."/>
            <person name="Barrasa J.M."/>
            <person name="Sanchez-Garcia M."/>
            <person name="Camarero S."/>
            <person name="Miyauchi S."/>
            <person name="Serrano A."/>
            <person name="Linde D."/>
            <person name="Babiker R."/>
            <person name="Drula E."/>
            <person name="Ayuso-Fernandez I."/>
            <person name="Pacheco R."/>
            <person name="Padilla G."/>
            <person name="Ferreira P."/>
            <person name="Barriuso J."/>
            <person name="Kellner H."/>
            <person name="Castanera R."/>
            <person name="Alfaro M."/>
            <person name="Ramirez L."/>
            <person name="Pisabarro A.G."/>
            <person name="Kuo A."/>
            <person name="Tritt A."/>
            <person name="Lipzen A."/>
            <person name="He G."/>
            <person name="Yan M."/>
            <person name="Ng V."/>
            <person name="Cullen D."/>
            <person name="Martin F."/>
            <person name="Rosso M.-N."/>
            <person name="Henrissat B."/>
            <person name="Hibbett D."/>
            <person name="Martinez A.T."/>
            <person name="Grigoriev I.V."/>
        </authorList>
    </citation>
    <scope>NUCLEOTIDE SEQUENCE</scope>
    <source>
        <strain evidence="3">MF-IS2</strain>
    </source>
</reference>
<evidence type="ECO:0000313" key="3">
    <source>
        <dbReference type="EMBL" id="KAF9441789.1"/>
    </source>
</evidence>
<proteinExistence type="predicted"/>
<protein>
    <submittedName>
        <fullName evidence="3">Uncharacterized protein</fullName>
    </submittedName>
</protein>
<keyword evidence="4" id="KW-1185">Reference proteome</keyword>
<gene>
    <name evidence="3" type="ORF">P691DRAFT_790655</name>
</gene>
<evidence type="ECO:0000256" key="2">
    <source>
        <dbReference type="SAM" id="Phobius"/>
    </source>
</evidence>
<evidence type="ECO:0000313" key="4">
    <source>
        <dbReference type="Proteomes" id="UP000807342"/>
    </source>
</evidence>
<feature type="region of interest" description="Disordered" evidence="1">
    <location>
        <begin position="162"/>
        <end position="206"/>
    </location>
</feature>
<feature type="compositionally biased region" description="Basic and acidic residues" evidence="1">
    <location>
        <begin position="186"/>
        <end position="197"/>
    </location>
</feature>
<keyword evidence="2" id="KW-1133">Transmembrane helix</keyword>
<keyword evidence="2" id="KW-0472">Membrane</keyword>
<accession>A0A9P6BXK1</accession>
<feature type="transmembrane region" description="Helical" evidence="2">
    <location>
        <begin position="287"/>
        <end position="305"/>
    </location>
</feature>
<evidence type="ECO:0000256" key="1">
    <source>
        <dbReference type="SAM" id="MobiDB-lite"/>
    </source>
</evidence>
<comment type="caution">
    <text evidence="3">The sequence shown here is derived from an EMBL/GenBank/DDBJ whole genome shotgun (WGS) entry which is preliminary data.</text>
</comment>
<dbReference type="AlphaFoldDB" id="A0A9P6BXK1"/>
<name>A0A9P6BXK1_9AGAR</name>
<organism evidence="3 4">
    <name type="scientific">Macrolepiota fuliginosa MF-IS2</name>
    <dbReference type="NCBI Taxonomy" id="1400762"/>
    <lineage>
        <taxon>Eukaryota</taxon>
        <taxon>Fungi</taxon>
        <taxon>Dikarya</taxon>
        <taxon>Basidiomycota</taxon>
        <taxon>Agaricomycotina</taxon>
        <taxon>Agaricomycetes</taxon>
        <taxon>Agaricomycetidae</taxon>
        <taxon>Agaricales</taxon>
        <taxon>Agaricineae</taxon>
        <taxon>Agaricaceae</taxon>
        <taxon>Macrolepiota</taxon>
    </lineage>
</organism>
<dbReference type="Proteomes" id="UP000807342">
    <property type="component" value="Unassembled WGS sequence"/>
</dbReference>
<feature type="compositionally biased region" description="Basic and acidic residues" evidence="1">
    <location>
        <begin position="162"/>
        <end position="177"/>
    </location>
</feature>